<dbReference type="PANTHER" id="PTHR43312">
    <property type="entry name" value="D-THREO-ALDOSE 1-DEHYDROGENASE"/>
    <property type="match status" value="1"/>
</dbReference>
<dbReference type="Gene3D" id="3.20.20.100">
    <property type="entry name" value="NADP-dependent oxidoreductase domain"/>
    <property type="match status" value="1"/>
</dbReference>
<dbReference type="InterPro" id="IPR023210">
    <property type="entry name" value="NADP_OxRdtase_dom"/>
</dbReference>
<comment type="caution">
    <text evidence="2">The sequence shown here is derived from an EMBL/GenBank/DDBJ whole genome shotgun (WGS) entry which is preliminary data.</text>
</comment>
<protein>
    <recommendedName>
        <fullName evidence="1">NADP-dependent oxidoreductase domain-containing protein</fullName>
    </recommendedName>
</protein>
<dbReference type="Pfam" id="PF00248">
    <property type="entry name" value="Aldo_ket_red"/>
    <property type="match status" value="1"/>
</dbReference>
<name>W4LPI8_ENTF1</name>
<dbReference type="PATRIC" id="fig|1429438.4.peg.2755"/>
<feature type="domain" description="NADP-dependent oxidoreductase" evidence="1">
    <location>
        <begin position="15"/>
        <end position="309"/>
    </location>
</feature>
<evidence type="ECO:0000259" key="1">
    <source>
        <dbReference type="Pfam" id="PF00248"/>
    </source>
</evidence>
<dbReference type="AlphaFoldDB" id="W4LPI8"/>
<evidence type="ECO:0000313" key="3">
    <source>
        <dbReference type="Proteomes" id="UP000019141"/>
    </source>
</evidence>
<accession>W4LPI8</accession>
<dbReference type="EMBL" id="AZHW01000404">
    <property type="protein sequence ID" value="ETW99769.1"/>
    <property type="molecule type" value="Genomic_DNA"/>
</dbReference>
<organism evidence="2 3">
    <name type="scientific">Entotheonella factor</name>
    <dbReference type="NCBI Taxonomy" id="1429438"/>
    <lineage>
        <taxon>Bacteria</taxon>
        <taxon>Pseudomonadati</taxon>
        <taxon>Nitrospinota/Tectimicrobiota group</taxon>
        <taxon>Candidatus Tectimicrobiota</taxon>
        <taxon>Candidatus Entotheonellia</taxon>
        <taxon>Candidatus Entotheonellales</taxon>
        <taxon>Candidatus Entotheonellaceae</taxon>
        <taxon>Candidatus Entotheonella</taxon>
    </lineage>
</organism>
<dbReference type="PRINTS" id="PR00069">
    <property type="entry name" value="ALDKETRDTASE"/>
</dbReference>
<dbReference type="CDD" id="cd19086">
    <property type="entry name" value="AKR_AKR11C1"/>
    <property type="match status" value="1"/>
</dbReference>
<dbReference type="InterPro" id="IPR053135">
    <property type="entry name" value="AKR2_Oxidoreductase"/>
</dbReference>
<gene>
    <name evidence="2" type="ORF">ETSY1_13805</name>
</gene>
<dbReference type="PANTHER" id="PTHR43312:SF1">
    <property type="entry name" value="NADP-DEPENDENT OXIDOREDUCTASE DOMAIN-CONTAINING PROTEIN"/>
    <property type="match status" value="1"/>
</dbReference>
<keyword evidence="3" id="KW-1185">Reference proteome</keyword>
<dbReference type="GO" id="GO:0016491">
    <property type="term" value="F:oxidoreductase activity"/>
    <property type="evidence" value="ECO:0007669"/>
    <property type="project" value="InterPro"/>
</dbReference>
<dbReference type="InterPro" id="IPR020471">
    <property type="entry name" value="AKR"/>
</dbReference>
<dbReference type="Proteomes" id="UP000019141">
    <property type="component" value="Unassembled WGS sequence"/>
</dbReference>
<reference evidence="2 3" key="1">
    <citation type="journal article" date="2014" name="Nature">
        <title>An environmental bacterial taxon with a large and distinct metabolic repertoire.</title>
        <authorList>
            <person name="Wilson M.C."/>
            <person name="Mori T."/>
            <person name="Ruckert C."/>
            <person name="Uria A.R."/>
            <person name="Helf M.J."/>
            <person name="Takada K."/>
            <person name="Gernert C."/>
            <person name="Steffens U.A."/>
            <person name="Heycke N."/>
            <person name="Schmitt S."/>
            <person name="Rinke C."/>
            <person name="Helfrich E.J."/>
            <person name="Brachmann A.O."/>
            <person name="Gurgui C."/>
            <person name="Wakimoto T."/>
            <person name="Kracht M."/>
            <person name="Crusemann M."/>
            <person name="Hentschel U."/>
            <person name="Abe I."/>
            <person name="Matsunaga S."/>
            <person name="Kalinowski J."/>
            <person name="Takeyama H."/>
            <person name="Piel J."/>
        </authorList>
    </citation>
    <scope>NUCLEOTIDE SEQUENCE [LARGE SCALE GENOMIC DNA]</scope>
    <source>
        <strain evidence="3">TSY1</strain>
    </source>
</reference>
<dbReference type="HOGENOM" id="CLU_023205_2_3_7"/>
<proteinExistence type="predicted"/>
<dbReference type="SUPFAM" id="SSF51430">
    <property type="entry name" value="NAD(P)-linked oxidoreductase"/>
    <property type="match status" value="1"/>
</dbReference>
<sequence>MRYRRLGRTDLQVSELGFGAWAIGGNKHGHSYGPTDQGESLRAIRRAFELGCTFFDTADIYGHGLSEKLLHQALGSHRQACVIATKVGNDFYNGPFRKNFDPDYIRTALEKSLQRLQTDYIDLYQFHNPPLMMLERGEHYEILETLKAEGKIRYYGVSVHDAYEGMMAIETGKPDVIQVVYNLLRQDAREELLPFAAEREIGVIAREPLASGMLTGKYRADSTFAEGDFRAEWPPEYLAFQAQLVDKLRFLAIEGQRTLAQAALRFVLDEPAVSVAIPGAKTVAHVEEHVAAGALDALSETEQAAVRDVVEGAMDELF</sequence>
<dbReference type="InterPro" id="IPR036812">
    <property type="entry name" value="NAD(P)_OxRdtase_dom_sf"/>
</dbReference>
<evidence type="ECO:0000313" key="2">
    <source>
        <dbReference type="EMBL" id="ETW99769.1"/>
    </source>
</evidence>